<dbReference type="InterPro" id="IPR010292">
    <property type="entry name" value="Uncharacterised_CreA"/>
</dbReference>
<evidence type="ECO:0000313" key="3">
    <source>
        <dbReference type="Proteomes" id="UP000594800"/>
    </source>
</evidence>
<evidence type="ECO:0000256" key="1">
    <source>
        <dbReference type="SAM" id="SignalP"/>
    </source>
</evidence>
<keyword evidence="3" id="KW-1185">Reference proteome</keyword>
<feature type="signal peptide" evidence="1">
    <location>
        <begin position="1"/>
        <end position="19"/>
    </location>
</feature>
<accession>A0A7S9LTU7</accession>
<dbReference type="AlphaFoldDB" id="A0A7S9LTU7"/>
<dbReference type="Proteomes" id="UP000594800">
    <property type="component" value="Chromosome"/>
</dbReference>
<keyword evidence="1" id="KW-0732">Signal</keyword>
<sequence length="154" mass="16651">MIRIAALCALIALPTAAPAEEIGEVTTAWRLLGANHRIVVEAFDDPKVEGVSCFVSRARTGGIQGSLGIAEDTSDASIACRQTGPISFEPEELDEGEEVFGQRASLLFKRVQVVRFFDEARNTLIYLTYSDRLIEGSPKNAISAVVIRPWDAAG</sequence>
<dbReference type="RefSeq" id="WP_196104363.1">
    <property type="nucleotide sequence ID" value="NZ_CP064942.1"/>
</dbReference>
<dbReference type="Pfam" id="PF05981">
    <property type="entry name" value="CreA"/>
    <property type="match status" value="1"/>
</dbReference>
<dbReference type="KEGG" id="poz:I0K15_05310"/>
<dbReference type="GO" id="GO:0005829">
    <property type="term" value="C:cytosol"/>
    <property type="evidence" value="ECO:0007669"/>
    <property type="project" value="TreeGrafter"/>
</dbReference>
<name>A0A7S9LTU7_9RHOB</name>
<protein>
    <submittedName>
        <fullName evidence="2">CreA family protein</fullName>
    </submittedName>
</protein>
<proteinExistence type="predicted"/>
<dbReference type="PANTHER" id="PTHR37952:SF2">
    <property type="entry name" value="PROTEIN CREA"/>
    <property type="match status" value="1"/>
</dbReference>
<gene>
    <name evidence="2" type="ORF">I0K15_05310</name>
</gene>
<organism evidence="2 3">
    <name type="scientific">Pontivivens ytuae</name>
    <dbReference type="NCBI Taxonomy" id="2789856"/>
    <lineage>
        <taxon>Bacteria</taxon>
        <taxon>Pseudomonadati</taxon>
        <taxon>Pseudomonadota</taxon>
        <taxon>Alphaproteobacteria</taxon>
        <taxon>Rhodobacterales</taxon>
        <taxon>Paracoccaceae</taxon>
        <taxon>Pontivivens</taxon>
    </lineage>
</organism>
<reference evidence="2 3" key="1">
    <citation type="submission" date="2020-11" db="EMBL/GenBank/DDBJ databases">
        <title>Description of Pontivivens ytuae sp. nov. isolated from deep sea sediment of Mariana Trench.</title>
        <authorList>
            <person name="Wang Z."/>
            <person name="Sun Q.-L."/>
            <person name="Xu X.-D."/>
            <person name="Tang Y.-Z."/>
            <person name="Zhang J."/>
        </authorList>
    </citation>
    <scope>NUCLEOTIDE SEQUENCE [LARGE SCALE GENOMIC DNA]</scope>
    <source>
        <strain evidence="2 3">MT2928</strain>
    </source>
</reference>
<evidence type="ECO:0000313" key="2">
    <source>
        <dbReference type="EMBL" id="QPH55164.1"/>
    </source>
</evidence>
<dbReference type="PANTHER" id="PTHR37952">
    <property type="match status" value="1"/>
</dbReference>
<feature type="chain" id="PRO_5032856708" evidence="1">
    <location>
        <begin position="20"/>
        <end position="154"/>
    </location>
</feature>
<dbReference type="PIRSF" id="PIRSF003174">
    <property type="entry name" value="CreA"/>
    <property type="match status" value="1"/>
</dbReference>
<dbReference type="EMBL" id="CP064942">
    <property type="protein sequence ID" value="QPH55164.1"/>
    <property type="molecule type" value="Genomic_DNA"/>
</dbReference>